<organism evidence="1 2">
    <name type="scientific">Clostridium rhizosphaerae</name>
    <dbReference type="NCBI Taxonomy" id="2803861"/>
    <lineage>
        <taxon>Bacteria</taxon>
        <taxon>Bacillati</taxon>
        <taxon>Bacillota</taxon>
        <taxon>Clostridia</taxon>
        <taxon>Eubacteriales</taxon>
        <taxon>Clostridiaceae</taxon>
        <taxon>Clostridium</taxon>
    </lineage>
</organism>
<proteinExistence type="predicted"/>
<evidence type="ECO:0000313" key="2">
    <source>
        <dbReference type="Proteomes" id="UP000632377"/>
    </source>
</evidence>
<evidence type="ECO:0000313" key="1">
    <source>
        <dbReference type="EMBL" id="MBL4937498.1"/>
    </source>
</evidence>
<dbReference type="RefSeq" id="WP_202750242.1">
    <property type="nucleotide sequence ID" value="NZ_JAESWC010000014.1"/>
</dbReference>
<comment type="caution">
    <text evidence="1">The sequence shown here is derived from an EMBL/GenBank/DDBJ whole genome shotgun (WGS) entry which is preliminary data.</text>
</comment>
<name>A0ABS1TDP4_9CLOT</name>
<keyword evidence="2" id="KW-1185">Reference proteome</keyword>
<sequence length="190" mass="21187">MLSKRKLLIIILGLVCIYTSTTYTFSYFVVNQKVQNSVNLSIGNIDSNFIAIDGKTPYSSAVVNAAGLIPGANQSFDFFIKNTGTLTSKVEVSFDNFTGDGIEALLPYLNYKLVIGSNSYEGPLKELYNTQKYFYLMNNSKPVLLKNGDKTSCKITIKLDKDTPYTAQNKTLKFNLNIYATQPNNPNWAK</sequence>
<accession>A0ABS1TDP4</accession>
<dbReference type="EMBL" id="JAESWC010000014">
    <property type="protein sequence ID" value="MBL4937498.1"/>
    <property type="molecule type" value="Genomic_DNA"/>
</dbReference>
<protein>
    <submittedName>
        <fullName evidence="1">Uncharacterized protein</fullName>
    </submittedName>
</protein>
<dbReference type="Proteomes" id="UP000632377">
    <property type="component" value="Unassembled WGS sequence"/>
</dbReference>
<gene>
    <name evidence="1" type="ORF">JK636_17395</name>
</gene>
<reference evidence="1 2" key="1">
    <citation type="submission" date="2021-01" db="EMBL/GenBank/DDBJ databases">
        <title>Genome public.</title>
        <authorList>
            <person name="Liu C."/>
            <person name="Sun Q."/>
        </authorList>
    </citation>
    <scope>NUCLEOTIDE SEQUENCE [LARGE SCALE GENOMIC DNA]</scope>
    <source>
        <strain evidence="1 2">YIM B02515</strain>
    </source>
</reference>